<dbReference type="InterPro" id="IPR032466">
    <property type="entry name" value="Metal_Hydrolase"/>
</dbReference>
<evidence type="ECO:0000259" key="1">
    <source>
        <dbReference type="Pfam" id="PF07969"/>
    </source>
</evidence>
<reference evidence="2" key="1">
    <citation type="submission" date="2021-05" db="EMBL/GenBank/DDBJ databases">
        <title>Novel Bacillus species.</title>
        <authorList>
            <person name="Liu G."/>
        </authorList>
    </citation>
    <scope>NUCLEOTIDE SEQUENCE</scope>
    <source>
        <strain evidence="2 4">FJAT-50051</strain>
    </source>
</reference>
<proteinExistence type="predicted"/>
<dbReference type="CDD" id="cd01300">
    <property type="entry name" value="YtcJ_like"/>
    <property type="match status" value="1"/>
</dbReference>
<dbReference type="InterPro" id="IPR011059">
    <property type="entry name" value="Metal-dep_hydrolase_composite"/>
</dbReference>
<dbReference type="EMBL" id="JAGYPE010000001">
    <property type="protein sequence ID" value="MBS4179996.1"/>
    <property type="molecule type" value="Genomic_DNA"/>
</dbReference>
<sequence>MTKTIFTNGKIYTLDELEPLVEAVVVENGRIVDVGSHAEMTLQWGRDGSRVVDLQGRTVTPGLIDSHLHLSGVAFNFLDLDLTGVKSKQEMLDKLRSKANSVPPGKWLVGMGWDENLFTEGGIPTLEELDYAAPHCPIYLKRICHHAFLVNSKALEVSAYDPTIEVPAGGTVVLDPITKKPTGMILESASKLFTKHIPEKSYEELKSGLEKAMDFAVKKGLTSVHTNDPAFFGGFEQTYRMYDELINQEGKALRCNLLIDYPYLQALKAKGMYAGYGNEKLKIGSIKIFADGAFGRRTALLSEPYHDKPDAYGDAMLSQEKLYEIVKNARDHGMPIAVHTIGDQALENVLDVLEQFPSVEYRDRIIHVSLVRPDLIKRLAVPSRIADIQPRFVVGDYPWIKERLGEKREQYLYAWKSLLAAGVICAGGSDAPVEPVDPLLGIHAAVTRRAPWDSHEGWNVGEKLSIQEAVRLFTVGGAYATNEETLKGTISRGKLADMTVYSKNLFQLEDPDELLQTSVEMTIIDGEIQ</sequence>
<evidence type="ECO:0000313" key="4">
    <source>
        <dbReference type="Proteomes" id="UP000677265"/>
    </source>
</evidence>
<accession>A0A942SUB4</accession>
<dbReference type="Gene3D" id="2.30.40.10">
    <property type="entry name" value="Urease, subunit C, domain 1"/>
    <property type="match status" value="1"/>
</dbReference>
<dbReference type="GO" id="GO:0016810">
    <property type="term" value="F:hydrolase activity, acting on carbon-nitrogen (but not peptide) bonds"/>
    <property type="evidence" value="ECO:0007669"/>
    <property type="project" value="InterPro"/>
</dbReference>
<dbReference type="InterPro" id="IPR013108">
    <property type="entry name" value="Amidohydro_3"/>
</dbReference>
<dbReference type="Pfam" id="PF07969">
    <property type="entry name" value="Amidohydro_3"/>
    <property type="match status" value="1"/>
</dbReference>
<dbReference type="Proteomes" id="UP000677265">
    <property type="component" value="Unassembled WGS sequence"/>
</dbReference>
<dbReference type="SUPFAM" id="SSF51338">
    <property type="entry name" value="Composite domain of metallo-dependent hydrolases"/>
    <property type="match status" value="1"/>
</dbReference>
<dbReference type="SUPFAM" id="SSF51556">
    <property type="entry name" value="Metallo-dependent hydrolases"/>
    <property type="match status" value="1"/>
</dbReference>
<dbReference type="PANTHER" id="PTHR22642:SF2">
    <property type="entry name" value="PROTEIN LONG AFTER FAR-RED 3"/>
    <property type="match status" value="1"/>
</dbReference>
<keyword evidence="4" id="KW-1185">Reference proteome</keyword>
<comment type="caution">
    <text evidence="2">The sequence shown here is derived from an EMBL/GenBank/DDBJ whole genome shotgun (WGS) entry which is preliminary data.</text>
</comment>
<feature type="domain" description="Amidohydrolase 3" evidence="1">
    <location>
        <begin position="50"/>
        <end position="528"/>
    </location>
</feature>
<gene>
    <name evidence="2" type="ORF">KHB02_01205</name>
    <name evidence="3" type="ORF">KHB02_012505</name>
</gene>
<dbReference type="InterPro" id="IPR033932">
    <property type="entry name" value="YtcJ-like"/>
</dbReference>
<evidence type="ECO:0000313" key="3">
    <source>
        <dbReference type="EMBL" id="MCH6266343.1"/>
    </source>
</evidence>
<dbReference type="EMBL" id="JAGYPE020000019">
    <property type="protein sequence ID" value="MCH6266343.1"/>
    <property type="molecule type" value="Genomic_DNA"/>
</dbReference>
<dbReference type="Gene3D" id="3.20.20.140">
    <property type="entry name" value="Metal-dependent hydrolases"/>
    <property type="match status" value="1"/>
</dbReference>
<dbReference type="RefSeq" id="WP_213140029.1">
    <property type="nucleotide sequence ID" value="NZ_JAGYPE020000019.1"/>
</dbReference>
<dbReference type="AlphaFoldDB" id="A0A942SUB4"/>
<evidence type="ECO:0000313" key="2">
    <source>
        <dbReference type="EMBL" id="MBS4179996.1"/>
    </source>
</evidence>
<protein>
    <submittedName>
        <fullName evidence="2">Amidohydrolase</fullName>
    </submittedName>
</protein>
<dbReference type="Gene3D" id="3.10.310.70">
    <property type="match status" value="1"/>
</dbReference>
<organism evidence="2">
    <name type="scientific">Neobacillus citreus</name>
    <dbReference type="NCBI Taxonomy" id="2833578"/>
    <lineage>
        <taxon>Bacteria</taxon>
        <taxon>Bacillati</taxon>
        <taxon>Bacillota</taxon>
        <taxon>Bacilli</taxon>
        <taxon>Bacillales</taxon>
        <taxon>Bacillaceae</taxon>
        <taxon>Neobacillus</taxon>
    </lineage>
</organism>
<dbReference type="PANTHER" id="PTHR22642">
    <property type="entry name" value="IMIDAZOLONEPROPIONASE"/>
    <property type="match status" value="1"/>
</dbReference>
<name>A0A942SUB4_9BACI</name>